<dbReference type="RefSeq" id="WP_173113026.1">
    <property type="nucleotide sequence ID" value="NZ_AP022829.1"/>
</dbReference>
<accession>A0A6F8SLP3</accession>
<name>A0A6F8SLP3_9ACTN</name>
<gene>
    <name evidence="1" type="ORF">ADCFC_11820</name>
</gene>
<protein>
    <submittedName>
        <fullName evidence="1">Uncharacterized protein</fullName>
    </submittedName>
</protein>
<sequence>MARNPFAPFWLFSDDYFDARISQEMEGDWALEISRDGYTLDDLRGFPTFDAAQLLLFNRHPGMMEVSHE</sequence>
<organism evidence="1 2">
    <name type="scientific">Adlercreutzia hattorii</name>
    <dbReference type="NCBI Taxonomy" id="2707299"/>
    <lineage>
        <taxon>Bacteria</taxon>
        <taxon>Bacillati</taxon>
        <taxon>Actinomycetota</taxon>
        <taxon>Coriobacteriia</taxon>
        <taxon>Eggerthellales</taxon>
        <taxon>Eggerthellaceae</taxon>
        <taxon>Adlercreutzia</taxon>
    </lineage>
</organism>
<reference evidence="2" key="1">
    <citation type="journal article" date="2020" name="Microbiol. Resour. Announc.">
        <title>Complete Genome Sequence of Adlercreutzia sp. Strain 8CFCBH1, a Potent Producer of Equol, Isolated from Healthy Japanese Feces.</title>
        <authorList>
            <person name="Ogata Y."/>
            <person name="Sakamoto M."/>
            <person name="Ohkuma M."/>
            <person name="Hattori M."/>
            <person name="Suda W."/>
        </authorList>
    </citation>
    <scope>NUCLEOTIDE SEQUENCE [LARGE SCALE GENOMIC DNA]</scope>
    <source>
        <strain evidence="2">8CFCBH1</strain>
    </source>
</reference>
<keyword evidence="2" id="KW-1185">Reference proteome</keyword>
<evidence type="ECO:0000313" key="1">
    <source>
        <dbReference type="EMBL" id="BCA88684.1"/>
    </source>
</evidence>
<dbReference type="EMBL" id="AP022829">
    <property type="protein sequence ID" value="BCA88684.1"/>
    <property type="molecule type" value="Genomic_DNA"/>
</dbReference>
<dbReference type="KEGG" id="ahat:ADCFC_13030"/>
<dbReference type="Proteomes" id="UP000501727">
    <property type="component" value="Chromosome"/>
</dbReference>
<proteinExistence type="predicted"/>
<evidence type="ECO:0000313" key="2">
    <source>
        <dbReference type="Proteomes" id="UP000501727"/>
    </source>
</evidence>
<dbReference type="AlphaFoldDB" id="A0A6F8SLP3"/>
<reference evidence="2" key="2">
    <citation type="submission" date="2020-03" db="EMBL/GenBank/DDBJ databases">
        <title>Complete Genome Sequence of Adlercreutzia sp. strain 8CFCBH1 Producing Equol, Isolated from Healthy Japanese Feces.</title>
        <authorList>
            <person name="Ogata Y."/>
            <person name="Sakamoto M."/>
            <person name="Ohkuma M."/>
            <person name="Hattori M."/>
            <person name="Suda W."/>
        </authorList>
    </citation>
    <scope>NUCLEOTIDE SEQUENCE [LARGE SCALE GENOMIC DNA]</scope>
    <source>
        <strain evidence="2">8CFCBH1</strain>
    </source>
</reference>